<gene>
    <name evidence="2" type="ORF">HMPREF9238_01384</name>
</gene>
<dbReference type="EMBL" id="AGWN01000001">
    <property type="protein sequence ID" value="EPD31607.1"/>
    <property type="molecule type" value="Genomic_DNA"/>
</dbReference>
<dbReference type="PANTHER" id="PTHR30399">
    <property type="entry name" value="UNCHARACTERIZED PROTEIN YGJP"/>
    <property type="match status" value="1"/>
</dbReference>
<accession>A0A9W5RFU4</accession>
<dbReference type="Proteomes" id="UP000014387">
    <property type="component" value="Unassembled WGS sequence"/>
</dbReference>
<proteinExistence type="predicted"/>
<dbReference type="Gene3D" id="3.30.2010.10">
    <property type="entry name" value="Metalloproteases ('zincins'), catalytic domain"/>
    <property type="match status" value="1"/>
</dbReference>
<evidence type="ECO:0000313" key="3">
    <source>
        <dbReference type="Proteomes" id="UP000014387"/>
    </source>
</evidence>
<dbReference type="CDD" id="cd07344">
    <property type="entry name" value="M48_yhfN_like"/>
    <property type="match status" value="1"/>
</dbReference>
<dbReference type="RefSeq" id="WP_016444717.1">
    <property type="nucleotide sequence ID" value="NZ_KE150266.1"/>
</dbReference>
<feature type="domain" description="YgjP-like metallopeptidase" evidence="1">
    <location>
        <begin position="43"/>
        <end position="239"/>
    </location>
</feature>
<dbReference type="Pfam" id="PF01863">
    <property type="entry name" value="YgjP-like"/>
    <property type="match status" value="1"/>
</dbReference>
<dbReference type="InterPro" id="IPR002725">
    <property type="entry name" value="YgjP-like_metallopeptidase"/>
</dbReference>
<keyword evidence="3" id="KW-1185">Reference proteome</keyword>
<dbReference type="AlphaFoldDB" id="A0A9W5RFU4"/>
<name>A0A9W5RFU4_9ACTO</name>
<organism evidence="2 3">
    <name type="scientific">Gleimia europaea ACS-120-V-Col10b</name>
    <dbReference type="NCBI Taxonomy" id="883069"/>
    <lineage>
        <taxon>Bacteria</taxon>
        <taxon>Bacillati</taxon>
        <taxon>Actinomycetota</taxon>
        <taxon>Actinomycetes</taxon>
        <taxon>Actinomycetales</taxon>
        <taxon>Actinomycetaceae</taxon>
        <taxon>Gleimia</taxon>
    </lineage>
</organism>
<evidence type="ECO:0000313" key="2">
    <source>
        <dbReference type="EMBL" id="EPD31607.1"/>
    </source>
</evidence>
<sequence>MTGRSPRPYKRVRRAQPQVVSTETFAVAGIAVTVVRKTGLKNTYLRVKAPGGNVVITAPRGVPIRDLQSFALTHLSTIKRQARTAPNFTTGETHFLWGQPLVLEVHEADQARVYAQDERLILALPAGSTRQRRETALTEWYREQLKLALPAAIKRCETSTGLAASEYRVKKMRTRWGTCNPKAQRIWLSINLAKKPKQCLDYVLTHELVHLVERGHTPRFHALVARYFPGYEEADRALK</sequence>
<dbReference type="PANTHER" id="PTHR30399:SF1">
    <property type="entry name" value="UTP PYROPHOSPHATASE"/>
    <property type="match status" value="1"/>
</dbReference>
<dbReference type="InterPro" id="IPR053136">
    <property type="entry name" value="UTP_pyrophosphatase-like"/>
</dbReference>
<protein>
    <recommendedName>
        <fullName evidence="1">YgjP-like metallopeptidase domain-containing protein</fullName>
    </recommendedName>
</protein>
<comment type="caution">
    <text evidence="2">The sequence shown here is derived from an EMBL/GenBank/DDBJ whole genome shotgun (WGS) entry which is preliminary data.</text>
</comment>
<reference evidence="2 3" key="1">
    <citation type="submission" date="2013-05" db="EMBL/GenBank/DDBJ databases">
        <title>The Genome Sequence of Actinomyces europaeus ACS-120-V-COL10B.</title>
        <authorList>
            <consortium name="The Broad Institute Genomics Platform"/>
            <person name="Earl A."/>
            <person name="Ward D."/>
            <person name="Feldgarden M."/>
            <person name="Gevers D."/>
            <person name="Saerens B."/>
            <person name="Vaneechoutte M."/>
            <person name="Walker B."/>
            <person name="Young S."/>
            <person name="Zeng Q."/>
            <person name="Gargeya S."/>
            <person name="Fitzgerald M."/>
            <person name="Haas B."/>
            <person name="Abouelleil A."/>
            <person name="Allen A.W."/>
            <person name="Alvarado L."/>
            <person name="Arachchi H.M."/>
            <person name="Berlin A.M."/>
            <person name="Chapman S.B."/>
            <person name="Gainer-Dewar J."/>
            <person name="Goldberg J."/>
            <person name="Griggs A."/>
            <person name="Gujja S."/>
            <person name="Hansen M."/>
            <person name="Howarth C."/>
            <person name="Imamovic A."/>
            <person name="Ireland A."/>
            <person name="Larimer J."/>
            <person name="McCowan C."/>
            <person name="Murphy C."/>
            <person name="Pearson M."/>
            <person name="Poon T.W."/>
            <person name="Priest M."/>
            <person name="Roberts A."/>
            <person name="Saif S."/>
            <person name="Shea T."/>
            <person name="Sisk P."/>
            <person name="Sykes S."/>
            <person name="Wortman J."/>
            <person name="Nusbaum C."/>
            <person name="Birren B."/>
        </authorList>
    </citation>
    <scope>NUCLEOTIDE SEQUENCE [LARGE SCALE GENOMIC DNA]</scope>
    <source>
        <strain evidence="2 3">ACS-120-V-Col10b</strain>
    </source>
</reference>
<evidence type="ECO:0000259" key="1">
    <source>
        <dbReference type="Pfam" id="PF01863"/>
    </source>
</evidence>
<dbReference type="OrthoDB" id="9811177at2"/>